<dbReference type="EMBL" id="KV007756">
    <property type="protein sequence ID" value="KZV31045.1"/>
    <property type="molecule type" value="Genomic_DNA"/>
</dbReference>
<dbReference type="GO" id="GO:0006508">
    <property type="term" value="P:proteolysis"/>
    <property type="evidence" value="ECO:0007669"/>
    <property type="project" value="UniProtKB-KW"/>
</dbReference>
<name>A0A2Z7BAE3_9LAMI</name>
<dbReference type="Proteomes" id="UP000250235">
    <property type="component" value="Unassembled WGS sequence"/>
</dbReference>
<evidence type="ECO:0000259" key="9">
    <source>
        <dbReference type="Pfam" id="PF17766"/>
    </source>
</evidence>
<gene>
    <name evidence="10" type="ORF">F511_32565</name>
</gene>
<keyword evidence="4" id="KW-0378">Hydrolase</keyword>
<keyword evidence="2 10" id="KW-0645">Protease</keyword>
<keyword evidence="3 7" id="KW-0732">Signal</keyword>
<accession>A0A2Z7BAE3</accession>
<keyword evidence="5" id="KW-0720">Serine protease</keyword>
<dbReference type="GO" id="GO:0004252">
    <property type="term" value="F:serine-type endopeptidase activity"/>
    <property type="evidence" value="ECO:0007669"/>
    <property type="project" value="InterPro"/>
</dbReference>
<reference evidence="10 11" key="1">
    <citation type="journal article" date="2015" name="Proc. Natl. Acad. Sci. U.S.A.">
        <title>The resurrection genome of Boea hygrometrica: A blueprint for survival of dehydration.</title>
        <authorList>
            <person name="Xiao L."/>
            <person name="Yang G."/>
            <person name="Zhang L."/>
            <person name="Yang X."/>
            <person name="Zhao S."/>
            <person name="Ji Z."/>
            <person name="Zhou Q."/>
            <person name="Hu M."/>
            <person name="Wang Y."/>
            <person name="Chen M."/>
            <person name="Xu Y."/>
            <person name="Jin H."/>
            <person name="Xiao X."/>
            <person name="Hu G."/>
            <person name="Bao F."/>
            <person name="Hu Y."/>
            <person name="Wan P."/>
            <person name="Li L."/>
            <person name="Deng X."/>
            <person name="Kuang T."/>
            <person name="Xiang C."/>
            <person name="Zhu J.K."/>
            <person name="Oliver M.J."/>
            <person name="He Y."/>
        </authorList>
    </citation>
    <scope>NUCLEOTIDE SEQUENCE [LARGE SCALE GENOMIC DNA]</scope>
    <source>
        <strain evidence="11">cv. XS01</strain>
    </source>
</reference>
<protein>
    <submittedName>
        <fullName evidence="10">Subtilisin-like protease-like</fullName>
    </submittedName>
</protein>
<dbReference type="InterPro" id="IPR036852">
    <property type="entry name" value="Peptidase_S8/S53_dom_sf"/>
</dbReference>
<dbReference type="PANTHER" id="PTHR10795">
    <property type="entry name" value="PROPROTEIN CONVERTASE SUBTILISIN/KEXIN"/>
    <property type="match status" value="1"/>
</dbReference>
<dbReference type="AlphaFoldDB" id="A0A2Z7BAE3"/>
<dbReference type="OrthoDB" id="4806556at2759"/>
<dbReference type="InterPro" id="IPR045051">
    <property type="entry name" value="SBT"/>
</dbReference>
<sequence>MSGTSMACPHIAGIAALLIAAHPEWSPAAVQSAMMTTANPLDNTGEPIKDMGFDYRVATPLGIGAGHVDPNRALDPGLVYDATPQDYVNLVCSMNFTPEQTKTIIRSSYNCSNPSADLNYPSFMALYEVQAKTTRLTRKFERTVTNVGNGVATYRYKLETPHGSTIKVSPETLVFRKKNEKLSYSLTIRYRSSSDSEVTYGSITWVEVNGLHKVRSPIVVSPGVNND</sequence>
<keyword evidence="11" id="KW-1185">Reference proteome</keyword>
<evidence type="ECO:0000256" key="2">
    <source>
        <dbReference type="ARBA" id="ARBA00022670"/>
    </source>
</evidence>
<evidence type="ECO:0000313" key="11">
    <source>
        <dbReference type="Proteomes" id="UP000250235"/>
    </source>
</evidence>
<comment type="similarity">
    <text evidence="1 6">Belongs to the peptidase S8 family.</text>
</comment>
<evidence type="ECO:0000256" key="5">
    <source>
        <dbReference type="ARBA" id="ARBA00022825"/>
    </source>
</evidence>
<dbReference type="Gene3D" id="2.60.40.2310">
    <property type="match status" value="1"/>
</dbReference>
<organism evidence="10 11">
    <name type="scientific">Dorcoceras hygrometricum</name>
    <dbReference type="NCBI Taxonomy" id="472368"/>
    <lineage>
        <taxon>Eukaryota</taxon>
        <taxon>Viridiplantae</taxon>
        <taxon>Streptophyta</taxon>
        <taxon>Embryophyta</taxon>
        <taxon>Tracheophyta</taxon>
        <taxon>Spermatophyta</taxon>
        <taxon>Magnoliopsida</taxon>
        <taxon>eudicotyledons</taxon>
        <taxon>Gunneridae</taxon>
        <taxon>Pentapetalae</taxon>
        <taxon>asterids</taxon>
        <taxon>lamiids</taxon>
        <taxon>Lamiales</taxon>
        <taxon>Gesneriaceae</taxon>
        <taxon>Didymocarpoideae</taxon>
        <taxon>Trichosporeae</taxon>
        <taxon>Loxocarpinae</taxon>
        <taxon>Dorcoceras</taxon>
    </lineage>
</organism>
<dbReference type="Pfam" id="PF17766">
    <property type="entry name" value="fn3_6"/>
    <property type="match status" value="1"/>
</dbReference>
<comment type="caution">
    <text evidence="6">Lacks conserved residue(s) required for the propagation of feature annotation.</text>
</comment>
<dbReference type="InterPro" id="IPR041469">
    <property type="entry name" value="Subtilisin-like_FN3"/>
</dbReference>
<proteinExistence type="inferred from homology"/>
<evidence type="ECO:0000256" key="7">
    <source>
        <dbReference type="SAM" id="SignalP"/>
    </source>
</evidence>
<feature type="signal peptide" evidence="7">
    <location>
        <begin position="1"/>
        <end position="23"/>
    </location>
</feature>
<dbReference type="Gene3D" id="3.40.50.200">
    <property type="entry name" value="Peptidase S8/S53 domain"/>
    <property type="match status" value="1"/>
</dbReference>
<feature type="chain" id="PRO_5016366733" evidence="7">
    <location>
        <begin position="24"/>
        <end position="227"/>
    </location>
</feature>
<feature type="domain" description="Peptidase S8/S53" evidence="8">
    <location>
        <begin position="1"/>
        <end position="42"/>
    </location>
</feature>
<dbReference type="InterPro" id="IPR023828">
    <property type="entry name" value="Peptidase_S8_Ser-AS"/>
</dbReference>
<evidence type="ECO:0000256" key="1">
    <source>
        <dbReference type="ARBA" id="ARBA00011073"/>
    </source>
</evidence>
<feature type="domain" description="Subtilisin-like protease fibronectin type-III" evidence="9">
    <location>
        <begin position="117"/>
        <end position="220"/>
    </location>
</feature>
<dbReference type="SUPFAM" id="SSF52743">
    <property type="entry name" value="Subtilisin-like"/>
    <property type="match status" value="1"/>
</dbReference>
<dbReference type="Pfam" id="PF00082">
    <property type="entry name" value="Peptidase_S8"/>
    <property type="match status" value="1"/>
</dbReference>
<dbReference type="InterPro" id="IPR000209">
    <property type="entry name" value="Peptidase_S8/S53_dom"/>
</dbReference>
<evidence type="ECO:0000256" key="3">
    <source>
        <dbReference type="ARBA" id="ARBA00022729"/>
    </source>
</evidence>
<evidence type="ECO:0000256" key="6">
    <source>
        <dbReference type="PROSITE-ProRule" id="PRU01240"/>
    </source>
</evidence>
<evidence type="ECO:0000259" key="8">
    <source>
        <dbReference type="Pfam" id="PF00082"/>
    </source>
</evidence>
<dbReference type="PROSITE" id="PS51892">
    <property type="entry name" value="SUBTILASE"/>
    <property type="match status" value="1"/>
</dbReference>
<dbReference type="PROSITE" id="PS00138">
    <property type="entry name" value="SUBTILASE_SER"/>
    <property type="match status" value="1"/>
</dbReference>
<evidence type="ECO:0000313" key="10">
    <source>
        <dbReference type="EMBL" id="KZV31045.1"/>
    </source>
</evidence>
<evidence type="ECO:0000256" key="4">
    <source>
        <dbReference type="ARBA" id="ARBA00022801"/>
    </source>
</evidence>